<comment type="similarity">
    <text evidence="11">Belongs to the immunoglobulin superfamily. SIGLEC (sialic acid binding Ig-like lectin) family.</text>
</comment>
<keyword evidence="8" id="KW-1015">Disulfide bond</keyword>
<comment type="function">
    <text evidence="14">Most highly expressed siglec (sialic acid-binding immunoglobulin-like lectin) on B-cells that plays a role in various aspects of B-cell biology including differentiation, antigen presentation, and trafficking to bone marrow. Binds to alpha 2,6-linked sialic acid residues of surface molecules such as CD22 itself, CD45 and IgM in a cis configuration. Can also bind to ligands on other cells as an adhesion molecule in a trans configuration. Acts as an inhibitory coreceptor on the surface of B-cells and inhibits B-cell receptor induced signaling, characterized by inhibition of the calcium mobilization and cellular activation. Mechanistically, the immunoreceptor tyrosine-based inhibitory motif domain is phosphorylated by the Src kinase LYN, which in turn leads to the recruitment of the protein tyrosine phosphatase 1/PTPN6, leading to the negative regulation of BCR signaling. If this negative signaling from is of sufficient strength, apoptosis of the B-cell can be induced.</text>
</comment>
<dbReference type="FunCoup" id="A0A6P8SVL9">
    <property type="interactions" value="319"/>
</dbReference>
<dbReference type="InterPro" id="IPR013783">
    <property type="entry name" value="Ig-like_fold"/>
</dbReference>
<dbReference type="RefSeq" id="XP_033818491.1">
    <property type="nucleotide sequence ID" value="XM_033962600.1"/>
</dbReference>
<dbReference type="GO" id="GO:0042113">
    <property type="term" value="P:B cell activation"/>
    <property type="evidence" value="ECO:0007669"/>
    <property type="project" value="TreeGrafter"/>
</dbReference>
<name>A0A6P8SVL9_GEOSA</name>
<dbReference type="Pfam" id="PF08205">
    <property type="entry name" value="C2-set_2"/>
    <property type="match status" value="1"/>
</dbReference>
<evidence type="ECO:0000259" key="17">
    <source>
        <dbReference type="PROSITE" id="PS50835"/>
    </source>
</evidence>
<feature type="domain" description="Ig-like" evidence="17">
    <location>
        <begin position="537"/>
        <end position="614"/>
    </location>
</feature>
<evidence type="ECO:0000256" key="8">
    <source>
        <dbReference type="ARBA" id="ARBA00023157"/>
    </source>
</evidence>
<dbReference type="KEGG" id="gsh:117368856"/>
<evidence type="ECO:0000313" key="19">
    <source>
        <dbReference type="RefSeq" id="XP_033818491.1"/>
    </source>
</evidence>
<keyword evidence="16" id="KW-0812">Transmembrane</keyword>
<comment type="subcellular location">
    <subcellularLocation>
        <location evidence="1">Cell membrane</location>
        <topology evidence="1">Single-pass type I membrane protein</topology>
    </subcellularLocation>
</comment>
<dbReference type="GeneID" id="117368856"/>
<evidence type="ECO:0000256" key="13">
    <source>
        <dbReference type="ARBA" id="ARBA00041781"/>
    </source>
</evidence>
<keyword evidence="7 16" id="KW-0472">Membrane</keyword>
<dbReference type="GO" id="GO:0070062">
    <property type="term" value="C:extracellular exosome"/>
    <property type="evidence" value="ECO:0007669"/>
    <property type="project" value="TreeGrafter"/>
</dbReference>
<feature type="domain" description="Ig-like" evidence="17">
    <location>
        <begin position="77"/>
        <end position="168"/>
    </location>
</feature>
<dbReference type="GO" id="GO:0050859">
    <property type="term" value="P:negative regulation of B cell receptor signaling pathway"/>
    <property type="evidence" value="ECO:0007669"/>
    <property type="project" value="TreeGrafter"/>
</dbReference>
<evidence type="ECO:0000256" key="12">
    <source>
        <dbReference type="ARBA" id="ARBA00040106"/>
    </source>
</evidence>
<dbReference type="InterPro" id="IPR007110">
    <property type="entry name" value="Ig-like_dom"/>
</dbReference>
<feature type="domain" description="Ig-like" evidence="17">
    <location>
        <begin position="356"/>
        <end position="443"/>
    </location>
</feature>
<dbReference type="GO" id="GO:0055037">
    <property type="term" value="C:recycling endosome"/>
    <property type="evidence" value="ECO:0007669"/>
    <property type="project" value="TreeGrafter"/>
</dbReference>
<dbReference type="Gene3D" id="2.60.40.10">
    <property type="entry name" value="Immunoglobulins"/>
    <property type="match status" value="7"/>
</dbReference>
<keyword evidence="4" id="KW-0430">Lectin</keyword>
<accession>A0A6P8SVL9</accession>
<keyword evidence="5" id="KW-0677">Repeat</keyword>
<dbReference type="GO" id="GO:0005769">
    <property type="term" value="C:early endosome"/>
    <property type="evidence" value="ECO:0007669"/>
    <property type="project" value="TreeGrafter"/>
</dbReference>
<proteinExistence type="inferred from homology"/>
<feature type="domain" description="Ig-like" evidence="17">
    <location>
        <begin position="269"/>
        <end position="351"/>
    </location>
</feature>
<dbReference type="Pfam" id="PF24518">
    <property type="entry name" value="Ig_CD22"/>
    <property type="match status" value="1"/>
</dbReference>
<dbReference type="InterPro" id="IPR013162">
    <property type="entry name" value="CD80_C2-set"/>
</dbReference>
<dbReference type="InterPro" id="IPR003598">
    <property type="entry name" value="Ig_sub2"/>
</dbReference>
<keyword evidence="6" id="KW-0130">Cell adhesion</keyword>
<dbReference type="InterPro" id="IPR036179">
    <property type="entry name" value="Ig-like_dom_sf"/>
</dbReference>
<evidence type="ECO:0000256" key="7">
    <source>
        <dbReference type="ARBA" id="ARBA00023136"/>
    </source>
</evidence>
<keyword evidence="19" id="KW-0675">Receptor</keyword>
<evidence type="ECO:0000256" key="2">
    <source>
        <dbReference type="ARBA" id="ARBA00022475"/>
    </source>
</evidence>
<dbReference type="GO" id="GO:0030888">
    <property type="term" value="P:regulation of B cell proliferation"/>
    <property type="evidence" value="ECO:0007669"/>
    <property type="project" value="TreeGrafter"/>
</dbReference>
<dbReference type="PANTHER" id="PTHR46958">
    <property type="entry name" value="B-CELL RECEPTOR CD22"/>
    <property type="match status" value="1"/>
</dbReference>
<keyword evidence="9" id="KW-0325">Glycoprotein</keyword>
<dbReference type="PROSITE" id="PS50835">
    <property type="entry name" value="IG_LIKE"/>
    <property type="match status" value="6"/>
</dbReference>
<dbReference type="OrthoDB" id="6250964at2759"/>
<gene>
    <name evidence="19" type="primary">CD22</name>
</gene>
<dbReference type="GO" id="GO:0042609">
    <property type="term" value="F:CD4 receptor binding"/>
    <property type="evidence" value="ECO:0007669"/>
    <property type="project" value="TreeGrafter"/>
</dbReference>
<organism evidence="18 19">
    <name type="scientific">Geotrypetes seraphini</name>
    <name type="common">Gaboon caecilian</name>
    <name type="synonym">Caecilia seraphini</name>
    <dbReference type="NCBI Taxonomy" id="260995"/>
    <lineage>
        <taxon>Eukaryota</taxon>
        <taxon>Metazoa</taxon>
        <taxon>Chordata</taxon>
        <taxon>Craniata</taxon>
        <taxon>Vertebrata</taxon>
        <taxon>Euteleostomi</taxon>
        <taxon>Amphibia</taxon>
        <taxon>Gymnophiona</taxon>
        <taxon>Geotrypetes</taxon>
    </lineage>
</organism>
<dbReference type="Pfam" id="PF13895">
    <property type="entry name" value="Ig_2"/>
    <property type="match status" value="5"/>
</dbReference>
<dbReference type="InParanoid" id="A0A6P8SVL9"/>
<evidence type="ECO:0000256" key="16">
    <source>
        <dbReference type="SAM" id="Phobius"/>
    </source>
</evidence>
<dbReference type="Proteomes" id="UP000515159">
    <property type="component" value="Chromosome 11"/>
</dbReference>
<keyword evidence="16" id="KW-1133">Transmembrane helix</keyword>
<feature type="domain" description="Ig-like" evidence="17">
    <location>
        <begin position="448"/>
        <end position="531"/>
    </location>
</feature>
<evidence type="ECO:0000256" key="1">
    <source>
        <dbReference type="ARBA" id="ARBA00004251"/>
    </source>
</evidence>
<dbReference type="GO" id="GO:0019903">
    <property type="term" value="F:protein phosphatase binding"/>
    <property type="evidence" value="ECO:0007669"/>
    <property type="project" value="TreeGrafter"/>
</dbReference>
<evidence type="ECO:0000256" key="6">
    <source>
        <dbReference type="ARBA" id="ARBA00022889"/>
    </source>
</evidence>
<dbReference type="InterPro" id="IPR056386">
    <property type="entry name" value="Ig_CD22"/>
</dbReference>
<dbReference type="InterPro" id="IPR003599">
    <property type="entry name" value="Ig_sub"/>
</dbReference>
<dbReference type="SUPFAM" id="SSF48726">
    <property type="entry name" value="Immunoglobulin"/>
    <property type="match status" value="7"/>
</dbReference>
<dbReference type="AlphaFoldDB" id="A0A6P8SVL9"/>
<keyword evidence="2" id="KW-1003">Cell membrane</keyword>
<dbReference type="CTD" id="933"/>
<evidence type="ECO:0000313" key="18">
    <source>
        <dbReference type="Proteomes" id="UP000515159"/>
    </source>
</evidence>
<evidence type="ECO:0000256" key="15">
    <source>
        <dbReference type="ARBA" id="ARBA00046458"/>
    </source>
</evidence>
<reference evidence="19" key="1">
    <citation type="submission" date="2025-08" db="UniProtKB">
        <authorList>
            <consortium name="RefSeq"/>
        </authorList>
    </citation>
    <scope>IDENTIFICATION</scope>
</reference>
<feature type="transmembrane region" description="Helical" evidence="16">
    <location>
        <begin position="631"/>
        <end position="653"/>
    </location>
</feature>
<evidence type="ECO:0000256" key="9">
    <source>
        <dbReference type="ARBA" id="ARBA00023180"/>
    </source>
</evidence>
<dbReference type="GO" id="GO:0033691">
    <property type="term" value="F:sialic acid binding"/>
    <property type="evidence" value="ECO:0007669"/>
    <property type="project" value="TreeGrafter"/>
</dbReference>
<evidence type="ECO:0000256" key="10">
    <source>
        <dbReference type="ARBA" id="ARBA00023319"/>
    </source>
</evidence>
<keyword evidence="18" id="KW-1185">Reference proteome</keyword>
<feature type="domain" description="Ig-like" evidence="17">
    <location>
        <begin position="173"/>
        <end position="258"/>
    </location>
</feature>
<dbReference type="PANTHER" id="PTHR46958:SF1">
    <property type="entry name" value="B-CELL RECEPTOR CD22"/>
    <property type="match status" value="1"/>
</dbReference>
<dbReference type="SMART" id="SM00408">
    <property type="entry name" value="IGc2"/>
    <property type="match status" value="5"/>
</dbReference>
<dbReference type="SMART" id="SM00409">
    <property type="entry name" value="IG"/>
    <property type="match status" value="5"/>
</dbReference>
<evidence type="ECO:0000256" key="3">
    <source>
        <dbReference type="ARBA" id="ARBA00022729"/>
    </source>
</evidence>
<evidence type="ECO:0000256" key="11">
    <source>
        <dbReference type="ARBA" id="ARBA00038361"/>
    </source>
</evidence>
<sequence>MVYHTTSGENTSYSNRVTYLGDQQNNCSMLIEDLRKEDSGHYGVRLIANTRSINKPDVKWMSKPFLSLNITDSPPDPQIYVSKDITENVQTTIICSVDYYCPSYPLNLSWVENMGGTNSLEVKKYPSGLRTENTLTFTPSWKDHKKTLSCRLFTLKDRRETSASETLNVKFAPRNVQIYIGKEGNYTNSSMTMKEGEEIVLRCAAESSNPVVSKYEWQKNNRFLKSDMTLEIQNASFEKSGSYTCQAFNGVRSTSTTSKPLIINIQYAPKETRIQRTRELVKENDSLTLTCESQSNPPVTSYSWYKDHDIYSNYRGKEIHFHKLSDTDSGSYHCTVSNELGNGTSSDVTVDVNYAPRSVEVLLTSPGKKIKEGERITLMCSYNSSNPAVSEYKWWQKKDENISCVAKTQKLHFESITQQNSSEYRCEASNRVGNLSSTFITINVLFAPKEVKIEVLNNHVIKEGDYVKLRCLVKASIPEVTEYTWYKGGSSYPQSHGYELIFETIQSTDTGRYQCTAQNEIGSTKSTVVLVDVHYAPKNVRVTIIPAPNLIVEHSDIMLVCDADANPNVSGYGWYREKQRLGESKRMLYLNQMNEDLAGEYQCEAFNNVSKSLSEAVIISFSYSSTTIIRFAGLGIGLFFCLILLALFTLRFMQWKKQQQQKMPTIIQEDEKNDSFFVVNKKHGRDETTDGRARHNQASFHSVSREEVNYASLQFSPSYAEEELGISRISANKRSINLQVQEASAIYSVVQKCRRSLQNADYENCGETNNALSETEKEEDIHYASIVNLKCLQKIKQNDWASDSDSDDTVVQYATLRH</sequence>
<dbReference type="GO" id="GO:0009897">
    <property type="term" value="C:external side of plasma membrane"/>
    <property type="evidence" value="ECO:0007669"/>
    <property type="project" value="TreeGrafter"/>
</dbReference>
<evidence type="ECO:0000256" key="5">
    <source>
        <dbReference type="ARBA" id="ARBA00022737"/>
    </source>
</evidence>
<keyword evidence="3" id="KW-0732">Signal</keyword>
<evidence type="ECO:0000256" key="4">
    <source>
        <dbReference type="ARBA" id="ARBA00022734"/>
    </source>
</evidence>
<dbReference type="GO" id="GO:0007155">
    <property type="term" value="P:cell adhesion"/>
    <property type="evidence" value="ECO:0007669"/>
    <property type="project" value="UniProtKB-KW"/>
</dbReference>
<keyword evidence="10" id="KW-0393">Immunoglobulin domain</keyword>
<comment type="subunit">
    <text evidence="15">Predominantly monomer of isoform CD22-beta. Also found as heterodimer of isoform CD22-beta and a shorter isoform. Interacts with PTPN6/SHP-1, LYN, SYK, PIK3R1/PIK3R2 and PLCG1 upon phosphorylation. Interacts with GRB2, INPP5D and SHC1 upon phosphorylation. May form a complex with INPP5D/SHIP, GRB2 and SHC1.</text>
</comment>
<protein>
    <recommendedName>
        <fullName evidence="12">B-cell receptor CD22</fullName>
    </recommendedName>
    <alternativeName>
        <fullName evidence="13">Sialic acid-binding Ig-like lectin 2</fullName>
    </alternativeName>
</protein>
<evidence type="ECO:0000256" key="14">
    <source>
        <dbReference type="ARBA" id="ARBA00045430"/>
    </source>
</evidence>
<dbReference type="GO" id="GO:0030246">
    <property type="term" value="F:carbohydrate binding"/>
    <property type="evidence" value="ECO:0007669"/>
    <property type="project" value="UniProtKB-KW"/>
</dbReference>